<dbReference type="InterPro" id="IPR001466">
    <property type="entry name" value="Beta-lactam-related"/>
</dbReference>
<dbReference type="OrthoDB" id="9801061at2"/>
<protein>
    <submittedName>
        <fullName evidence="2">Beta-lactamase</fullName>
    </submittedName>
</protein>
<accession>Q21WE0</accession>
<dbReference type="HOGENOM" id="CLU_020027_11_2_4"/>
<dbReference type="Pfam" id="PF00144">
    <property type="entry name" value="Beta-lactamase"/>
    <property type="match status" value="1"/>
</dbReference>
<dbReference type="KEGG" id="rfr:Rfer_2189"/>
<dbReference type="Proteomes" id="UP000008332">
    <property type="component" value="Chromosome"/>
</dbReference>
<sequence>MVDPRGKVLPGLSPDQVGLCPQRTNRVMAVLQAEVDRQRLPGAVVLIARHGKLALFDSLGALDPATNSPMTRDAIFRIYSMTKPIVSVAAMMLMEQGQLLLNDPVAKYLPEYAMQKVAHLVDGAVQLQAVRQAATLQDLLRHTAGLTYEFMGNASVQRQYAQIRIGSRGRSNAELSHQLAALPLLFEPGTVWEYGRATDVLGRVVEIVSGQTLGAYLQDHIFKPLGMTDTGFSVPPEQHARIAEPFARDPEGGVQMRLIDVRENAALESGGGGLASTAMDYARFLQFMLNKGELDGVRLLGPRTVEFMTADHLGEIPVNSGASRALLPPGHGFGLGVAVRKNLGVASVPGSVGSYFWGGMAGTTFFVDPAEDLFAVLMLQAPNQREYYRMLFRDLVYATLID</sequence>
<evidence type="ECO:0000259" key="1">
    <source>
        <dbReference type="Pfam" id="PF00144"/>
    </source>
</evidence>
<feature type="domain" description="Beta-lactamase-related" evidence="1">
    <location>
        <begin position="30"/>
        <end position="384"/>
    </location>
</feature>
<evidence type="ECO:0000313" key="3">
    <source>
        <dbReference type="Proteomes" id="UP000008332"/>
    </source>
</evidence>
<dbReference type="MEROPS" id="S12.950"/>
<dbReference type="EMBL" id="CP000267">
    <property type="protein sequence ID" value="ABD69913.1"/>
    <property type="molecule type" value="Genomic_DNA"/>
</dbReference>
<proteinExistence type="predicted"/>
<dbReference type="eggNOG" id="COG1680">
    <property type="taxonomic scope" value="Bacteria"/>
</dbReference>
<dbReference type="Gene3D" id="3.40.710.10">
    <property type="entry name" value="DD-peptidase/beta-lactamase superfamily"/>
    <property type="match status" value="1"/>
</dbReference>
<dbReference type="STRING" id="338969.Rfer_2189"/>
<dbReference type="AlphaFoldDB" id="Q21WE0"/>
<dbReference type="InterPro" id="IPR050789">
    <property type="entry name" value="Diverse_Enzym_Activities"/>
</dbReference>
<dbReference type="InterPro" id="IPR012338">
    <property type="entry name" value="Beta-lactam/transpept-like"/>
</dbReference>
<reference evidence="3" key="1">
    <citation type="submission" date="2006-02" db="EMBL/GenBank/DDBJ databases">
        <title>Complete sequence of chromosome of Rhodoferax ferrireducens DSM 15236.</title>
        <authorList>
            <person name="Copeland A."/>
            <person name="Lucas S."/>
            <person name="Lapidus A."/>
            <person name="Barry K."/>
            <person name="Detter J.C."/>
            <person name="Glavina del Rio T."/>
            <person name="Hammon N."/>
            <person name="Israni S."/>
            <person name="Pitluck S."/>
            <person name="Brettin T."/>
            <person name="Bruce D."/>
            <person name="Han C."/>
            <person name="Tapia R."/>
            <person name="Gilna P."/>
            <person name="Kiss H."/>
            <person name="Schmutz J."/>
            <person name="Larimer F."/>
            <person name="Land M."/>
            <person name="Kyrpides N."/>
            <person name="Ivanova N."/>
            <person name="Richardson P."/>
        </authorList>
    </citation>
    <scope>NUCLEOTIDE SEQUENCE [LARGE SCALE GENOMIC DNA]</scope>
    <source>
        <strain evidence="3">ATCC BAA-621 / DSM 15236 / T118</strain>
    </source>
</reference>
<dbReference type="PANTHER" id="PTHR43283">
    <property type="entry name" value="BETA-LACTAMASE-RELATED"/>
    <property type="match status" value="1"/>
</dbReference>
<dbReference type="RefSeq" id="WP_011464481.1">
    <property type="nucleotide sequence ID" value="NC_007908.1"/>
</dbReference>
<evidence type="ECO:0000313" key="2">
    <source>
        <dbReference type="EMBL" id="ABD69913.1"/>
    </source>
</evidence>
<keyword evidence="3" id="KW-1185">Reference proteome</keyword>
<gene>
    <name evidence="2" type="ordered locus">Rfer_2189</name>
</gene>
<name>Q21WE0_ALBFT</name>
<dbReference type="PANTHER" id="PTHR43283:SF3">
    <property type="entry name" value="BETA-LACTAMASE FAMILY PROTEIN (AFU_ORTHOLOGUE AFUA_5G07500)"/>
    <property type="match status" value="1"/>
</dbReference>
<dbReference type="SUPFAM" id="SSF56601">
    <property type="entry name" value="beta-lactamase/transpeptidase-like"/>
    <property type="match status" value="1"/>
</dbReference>
<organism evidence="2 3">
    <name type="scientific">Albidiferax ferrireducens (strain ATCC BAA-621 / DSM 15236 / T118)</name>
    <name type="common">Rhodoferax ferrireducens</name>
    <dbReference type="NCBI Taxonomy" id="338969"/>
    <lineage>
        <taxon>Bacteria</taxon>
        <taxon>Pseudomonadati</taxon>
        <taxon>Pseudomonadota</taxon>
        <taxon>Betaproteobacteria</taxon>
        <taxon>Burkholderiales</taxon>
        <taxon>Comamonadaceae</taxon>
        <taxon>Rhodoferax</taxon>
    </lineage>
</organism>